<reference evidence="5 6" key="1">
    <citation type="submission" date="2018-07" db="EMBL/GenBank/DDBJ databases">
        <title>Exploring interactions and the metabolic potential of the ultra-small soil bacteria Hylemonella gracilis.</title>
        <authorList>
            <person name="Tyc O."/>
            <person name="Kulkarni P."/>
            <person name="Gawehns F."/>
            <person name="Hundscheid M."/>
            <person name="Zweers H."/>
            <person name="Garbeva P."/>
        </authorList>
    </citation>
    <scope>NUCLEOTIDE SEQUENCE [LARGE SCALE GENOMIC DNA]</scope>
    <source>
        <strain evidence="5 6">NS1</strain>
    </source>
</reference>
<evidence type="ECO:0000313" key="6">
    <source>
        <dbReference type="Proteomes" id="UP000292939"/>
    </source>
</evidence>
<dbReference type="SUPFAM" id="SSF56925">
    <property type="entry name" value="OMPA-like"/>
    <property type="match status" value="1"/>
</dbReference>
<evidence type="ECO:0000256" key="3">
    <source>
        <dbReference type="SAM" id="SignalP"/>
    </source>
</evidence>
<feature type="signal peptide" evidence="3">
    <location>
        <begin position="1"/>
        <end position="30"/>
    </location>
</feature>
<dbReference type="OrthoDB" id="9836142at2"/>
<dbReference type="RefSeq" id="WP_131277467.1">
    <property type="nucleotide sequence ID" value="NZ_CP031395.1"/>
</dbReference>
<dbReference type="KEGG" id="hgr:DW355_01600"/>
<feature type="chain" id="PRO_5020603612" description="Outer membrane protein beta-barrel domain-containing protein" evidence="3">
    <location>
        <begin position="31"/>
        <end position="177"/>
    </location>
</feature>
<dbReference type="Proteomes" id="UP000292939">
    <property type="component" value="Chromosome"/>
</dbReference>
<accession>A0A4P6UI02</accession>
<gene>
    <name evidence="5" type="ORF">DW355_01600</name>
</gene>
<protein>
    <recommendedName>
        <fullName evidence="4">Outer membrane protein beta-barrel domain-containing protein</fullName>
    </recommendedName>
</protein>
<comment type="subcellular location">
    <subcellularLocation>
        <location evidence="1">Cell outer membrane</location>
    </subcellularLocation>
</comment>
<sequence length="177" mass="19533">MRYRPAFSRPLVHCVLASVAALSLATSALAQDKRSEVSMSGDISSTDNNDRTVIWASYGFYLTPQMVLKLGYSRFYTWQHAPYSEQVTNGYDVGARYYFQVGRTGEFVPFVEAALGTSETTTWTTGNTDSSSSSTLTLKGGFSYFISESASFDLSVYQRSEDPSDTTGILFGTTVRF</sequence>
<dbReference type="AlphaFoldDB" id="A0A4P6UI02"/>
<organism evidence="5 6">
    <name type="scientific">Hylemonella gracilis</name>
    <dbReference type="NCBI Taxonomy" id="80880"/>
    <lineage>
        <taxon>Bacteria</taxon>
        <taxon>Pseudomonadati</taxon>
        <taxon>Pseudomonadota</taxon>
        <taxon>Betaproteobacteria</taxon>
        <taxon>Burkholderiales</taxon>
        <taxon>Comamonadaceae</taxon>
        <taxon>Hylemonella</taxon>
    </lineage>
</organism>
<proteinExistence type="predicted"/>
<feature type="domain" description="Outer membrane protein beta-barrel" evidence="4">
    <location>
        <begin position="18"/>
        <end position="177"/>
    </location>
</feature>
<name>A0A4P6UI02_9BURK</name>
<dbReference type="InterPro" id="IPR011250">
    <property type="entry name" value="OMP/PagP_B-barrel"/>
</dbReference>
<evidence type="ECO:0000313" key="5">
    <source>
        <dbReference type="EMBL" id="QBK03635.1"/>
    </source>
</evidence>
<evidence type="ECO:0000256" key="1">
    <source>
        <dbReference type="ARBA" id="ARBA00004442"/>
    </source>
</evidence>
<evidence type="ECO:0000256" key="2">
    <source>
        <dbReference type="ARBA" id="ARBA00022729"/>
    </source>
</evidence>
<dbReference type="InterPro" id="IPR027385">
    <property type="entry name" value="Beta-barrel_OMP"/>
</dbReference>
<evidence type="ECO:0000259" key="4">
    <source>
        <dbReference type="Pfam" id="PF13505"/>
    </source>
</evidence>
<dbReference type="GO" id="GO:0009279">
    <property type="term" value="C:cell outer membrane"/>
    <property type="evidence" value="ECO:0007669"/>
    <property type="project" value="UniProtKB-SubCell"/>
</dbReference>
<keyword evidence="2 3" id="KW-0732">Signal</keyword>
<dbReference type="Gene3D" id="2.40.160.20">
    <property type="match status" value="1"/>
</dbReference>
<dbReference type="EMBL" id="CP031395">
    <property type="protein sequence ID" value="QBK03635.1"/>
    <property type="molecule type" value="Genomic_DNA"/>
</dbReference>
<dbReference type="Pfam" id="PF13505">
    <property type="entry name" value="OMP_b-brl"/>
    <property type="match status" value="1"/>
</dbReference>